<dbReference type="Gene3D" id="3.50.50.60">
    <property type="entry name" value="FAD/NAD(P)-binding domain"/>
    <property type="match status" value="1"/>
</dbReference>
<dbReference type="PANTHER" id="PTHR10961:SF10">
    <property type="entry name" value="FAD DEPENDENT OXIDOREDUCTASE DOMAIN-CONTAINING PROTEIN"/>
    <property type="match status" value="1"/>
</dbReference>
<dbReference type="AlphaFoldDB" id="A0A381PZ83"/>
<dbReference type="InterPro" id="IPR045170">
    <property type="entry name" value="MTOX"/>
</dbReference>
<keyword evidence="3" id="KW-0274">FAD</keyword>
<dbReference type="GO" id="GO:0050660">
    <property type="term" value="F:flavin adenine dinucleotide binding"/>
    <property type="evidence" value="ECO:0007669"/>
    <property type="project" value="InterPro"/>
</dbReference>
<dbReference type="InterPro" id="IPR006076">
    <property type="entry name" value="FAD-dep_OxRdtase"/>
</dbReference>
<dbReference type="Gene3D" id="3.30.9.10">
    <property type="entry name" value="D-Amino Acid Oxidase, subunit A, domain 2"/>
    <property type="match status" value="1"/>
</dbReference>
<sequence>VPSQYEVAVIGRGLIGSAAARHLAEADQHVVVIGPDEPTDRRVSPGPFCSHPDEGRITRVAGRTPIWSQLAARSIDRYGDIAQRSSIDFHVQCGLVSSSPKISDWLENSAIAGGNARPVTAEWVSDNTGIVLRNGHPALYEGDPAGYINPRRLVAAQTTLAEAAGAVVVKEAASTLQTSGNGYSVGGPWGSLTARRVLVATGAFGSELLPCSLNLHRMRRTTVTAEISIQDGLPSLICVDPPDERLDEIYWVPPVRYSDGRLALKIGGSLRDSESVEQAALTEWFHGDGNPTEVEALRNSLMGLLPGIEVRSWAQKPCVVTNTATDHPYVGWVDDGIAVALGGCGAAAKSSDELGRLASTLFESANWTDTLPAAAFEPVFD</sequence>
<evidence type="ECO:0000313" key="6">
    <source>
        <dbReference type="EMBL" id="SUZ72345.1"/>
    </source>
</evidence>
<keyword evidence="4" id="KW-0560">Oxidoreductase</keyword>
<feature type="non-terminal residue" evidence="6">
    <location>
        <position position="1"/>
    </location>
</feature>
<accession>A0A381PZ83</accession>
<dbReference type="GO" id="GO:0008115">
    <property type="term" value="F:sarcosine oxidase activity"/>
    <property type="evidence" value="ECO:0007669"/>
    <property type="project" value="TreeGrafter"/>
</dbReference>
<evidence type="ECO:0000256" key="1">
    <source>
        <dbReference type="ARBA" id="ARBA00001974"/>
    </source>
</evidence>
<feature type="domain" description="FAD dependent oxidoreductase" evidence="5">
    <location>
        <begin position="7"/>
        <end position="359"/>
    </location>
</feature>
<evidence type="ECO:0000256" key="4">
    <source>
        <dbReference type="ARBA" id="ARBA00023002"/>
    </source>
</evidence>
<evidence type="ECO:0000259" key="5">
    <source>
        <dbReference type="Pfam" id="PF01266"/>
    </source>
</evidence>
<dbReference type="PANTHER" id="PTHR10961">
    <property type="entry name" value="PEROXISOMAL SARCOSINE OXIDASE"/>
    <property type="match status" value="1"/>
</dbReference>
<dbReference type="InterPro" id="IPR036188">
    <property type="entry name" value="FAD/NAD-bd_sf"/>
</dbReference>
<dbReference type="EMBL" id="UINC01001150">
    <property type="protein sequence ID" value="SUZ72345.1"/>
    <property type="molecule type" value="Genomic_DNA"/>
</dbReference>
<dbReference type="SUPFAM" id="SSF51905">
    <property type="entry name" value="FAD/NAD(P)-binding domain"/>
    <property type="match status" value="1"/>
</dbReference>
<dbReference type="Pfam" id="PF01266">
    <property type="entry name" value="DAO"/>
    <property type="match status" value="1"/>
</dbReference>
<name>A0A381PZ83_9ZZZZ</name>
<evidence type="ECO:0000256" key="2">
    <source>
        <dbReference type="ARBA" id="ARBA00022630"/>
    </source>
</evidence>
<keyword evidence="2" id="KW-0285">Flavoprotein</keyword>
<evidence type="ECO:0000256" key="3">
    <source>
        <dbReference type="ARBA" id="ARBA00022827"/>
    </source>
</evidence>
<protein>
    <recommendedName>
        <fullName evidence="5">FAD dependent oxidoreductase domain-containing protein</fullName>
    </recommendedName>
</protein>
<organism evidence="6">
    <name type="scientific">marine metagenome</name>
    <dbReference type="NCBI Taxonomy" id="408172"/>
    <lineage>
        <taxon>unclassified sequences</taxon>
        <taxon>metagenomes</taxon>
        <taxon>ecological metagenomes</taxon>
    </lineage>
</organism>
<comment type="cofactor">
    <cofactor evidence="1">
        <name>FAD</name>
        <dbReference type="ChEBI" id="CHEBI:57692"/>
    </cofactor>
</comment>
<proteinExistence type="predicted"/>
<reference evidence="6" key="1">
    <citation type="submission" date="2018-05" db="EMBL/GenBank/DDBJ databases">
        <authorList>
            <person name="Lanie J.A."/>
            <person name="Ng W.-L."/>
            <person name="Kazmierczak K.M."/>
            <person name="Andrzejewski T.M."/>
            <person name="Davidsen T.M."/>
            <person name="Wayne K.J."/>
            <person name="Tettelin H."/>
            <person name="Glass J.I."/>
            <person name="Rusch D."/>
            <person name="Podicherti R."/>
            <person name="Tsui H.-C.T."/>
            <person name="Winkler M.E."/>
        </authorList>
    </citation>
    <scope>NUCLEOTIDE SEQUENCE</scope>
</reference>
<gene>
    <name evidence="6" type="ORF">METZ01_LOCUS25199</name>
</gene>